<reference evidence="3" key="1">
    <citation type="journal article" date="2013" name="Nature">
        <title>Draft genome of the wheat A-genome progenitor Triticum urartu.</title>
        <authorList>
            <person name="Ling H.Q."/>
            <person name="Zhao S."/>
            <person name="Liu D."/>
            <person name="Wang J."/>
            <person name="Sun H."/>
            <person name="Zhang C."/>
            <person name="Fan H."/>
            <person name="Li D."/>
            <person name="Dong L."/>
            <person name="Tao Y."/>
            <person name="Gao C."/>
            <person name="Wu H."/>
            <person name="Li Y."/>
            <person name="Cui Y."/>
            <person name="Guo X."/>
            <person name="Zheng S."/>
            <person name="Wang B."/>
            <person name="Yu K."/>
            <person name="Liang Q."/>
            <person name="Yang W."/>
            <person name="Lou X."/>
            <person name="Chen J."/>
            <person name="Feng M."/>
            <person name="Jian J."/>
            <person name="Zhang X."/>
            <person name="Luo G."/>
            <person name="Jiang Y."/>
            <person name="Liu J."/>
            <person name="Wang Z."/>
            <person name="Sha Y."/>
            <person name="Zhang B."/>
            <person name="Wu H."/>
            <person name="Tang D."/>
            <person name="Shen Q."/>
            <person name="Xue P."/>
            <person name="Zou S."/>
            <person name="Wang X."/>
            <person name="Liu X."/>
            <person name="Wang F."/>
            <person name="Yang Y."/>
            <person name="An X."/>
            <person name="Dong Z."/>
            <person name="Zhang K."/>
            <person name="Zhang X."/>
            <person name="Luo M.C."/>
            <person name="Dvorak J."/>
            <person name="Tong Y."/>
            <person name="Wang J."/>
            <person name="Yang H."/>
            <person name="Li Z."/>
            <person name="Wang D."/>
            <person name="Zhang A."/>
            <person name="Wang J."/>
        </authorList>
    </citation>
    <scope>NUCLEOTIDE SEQUENCE</scope>
    <source>
        <strain evidence="3">cv. G1812</strain>
    </source>
</reference>
<evidence type="ECO:0000313" key="3">
    <source>
        <dbReference type="Proteomes" id="UP000015106"/>
    </source>
</evidence>
<dbReference type="Proteomes" id="UP000015106">
    <property type="component" value="Chromosome 6"/>
</dbReference>
<evidence type="ECO:0000313" key="2">
    <source>
        <dbReference type="EnsemblPlants" id="TuG1812G0600001499.01.T01"/>
    </source>
</evidence>
<sequence>MDHEVESDHSLPHQQVLKGSTYPTTLRSKHIVFSMAPVVKHLLNRASTQFAMQIMMYCPEVVRCPGDVDRQRGDDTGGKAARQVEEVADTGGEGGVATTAY</sequence>
<accession>A0A8R7UPW9</accession>
<dbReference type="EnsemblPlants" id="TuG1812G0600001499.01.T01">
    <property type="protein sequence ID" value="TuG1812G0600001499.01.T01"/>
    <property type="gene ID" value="TuG1812G0600001499.01"/>
</dbReference>
<reference evidence="2" key="3">
    <citation type="submission" date="2022-06" db="UniProtKB">
        <authorList>
            <consortium name="EnsemblPlants"/>
        </authorList>
    </citation>
    <scope>IDENTIFICATION</scope>
</reference>
<feature type="compositionally biased region" description="Basic and acidic residues" evidence="1">
    <location>
        <begin position="1"/>
        <end position="11"/>
    </location>
</feature>
<dbReference type="AlphaFoldDB" id="A0A8R7UPW9"/>
<dbReference type="Gramene" id="TuG1812G0600001499.01.T01">
    <property type="protein sequence ID" value="TuG1812G0600001499.01.T01"/>
    <property type="gene ID" value="TuG1812G0600001499.01"/>
</dbReference>
<proteinExistence type="predicted"/>
<protein>
    <submittedName>
        <fullName evidence="2">Uncharacterized protein</fullName>
    </submittedName>
</protein>
<feature type="compositionally biased region" description="Basic and acidic residues" evidence="1">
    <location>
        <begin position="69"/>
        <end position="85"/>
    </location>
</feature>
<feature type="region of interest" description="Disordered" evidence="1">
    <location>
        <begin position="1"/>
        <end position="20"/>
    </location>
</feature>
<organism evidence="2 3">
    <name type="scientific">Triticum urartu</name>
    <name type="common">Red wild einkorn</name>
    <name type="synonym">Crithodium urartu</name>
    <dbReference type="NCBI Taxonomy" id="4572"/>
    <lineage>
        <taxon>Eukaryota</taxon>
        <taxon>Viridiplantae</taxon>
        <taxon>Streptophyta</taxon>
        <taxon>Embryophyta</taxon>
        <taxon>Tracheophyta</taxon>
        <taxon>Spermatophyta</taxon>
        <taxon>Magnoliopsida</taxon>
        <taxon>Liliopsida</taxon>
        <taxon>Poales</taxon>
        <taxon>Poaceae</taxon>
        <taxon>BOP clade</taxon>
        <taxon>Pooideae</taxon>
        <taxon>Triticodae</taxon>
        <taxon>Triticeae</taxon>
        <taxon>Triticinae</taxon>
        <taxon>Triticum</taxon>
    </lineage>
</organism>
<name>A0A8R7UPW9_TRIUA</name>
<feature type="region of interest" description="Disordered" evidence="1">
    <location>
        <begin position="69"/>
        <end position="101"/>
    </location>
</feature>
<evidence type="ECO:0000256" key="1">
    <source>
        <dbReference type="SAM" id="MobiDB-lite"/>
    </source>
</evidence>
<reference evidence="2" key="2">
    <citation type="submission" date="2018-03" db="EMBL/GenBank/DDBJ databases">
        <title>The Triticum urartu genome reveals the dynamic nature of wheat genome evolution.</title>
        <authorList>
            <person name="Ling H."/>
            <person name="Ma B."/>
            <person name="Shi X."/>
            <person name="Liu H."/>
            <person name="Dong L."/>
            <person name="Sun H."/>
            <person name="Cao Y."/>
            <person name="Gao Q."/>
            <person name="Zheng S."/>
            <person name="Li Y."/>
            <person name="Yu Y."/>
            <person name="Du H."/>
            <person name="Qi M."/>
            <person name="Li Y."/>
            <person name="Yu H."/>
            <person name="Cui Y."/>
            <person name="Wang N."/>
            <person name="Chen C."/>
            <person name="Wu H."/>
            <person name="Zhao Y."/>
            <person name="Zhang J."/>
            <person name="Li Y."/>
            <person name="Zhou W."/>
            <person name="Zhang B."/>
            <person name="Hu W."/>
            <person name="Eijk M."/>
            <person name="Tang J."/>
            <person name="Witsenboer H."/>
            <person name="Zhao S."/>
            <person name="Li Z."/>
            <person name="Zhang A."/>
            <person name="Wang D."/>
            <person name="Liang C."/>
        </authorList>
    </citation>
    <scope>NUCLEOTIDE SEQUENCE [LARGE SCALE GENOMIC DNA]</scope>
    <source>
        <strain evidence="2">cv. G1812</strain>
    </source>
</reference>
<keyword evidence="3" id="KW-1185">Reference proteome</keyword>